<comment type="caution">
    <text evidence="2">The sequence shown here is derived from an EMBL/GenBank/DDBJ whole genome shotgun (WGS) entry which is preliminary data.</text>
</comment>
<reference evidence="2" key="1">
    <citation type="submission" date="2021-06" db="EMBL/GenBank/DDBJ databases">
        <title>Comparative genomics, transcriptomics and evolutionary studies reveal genomic signatures of adaptation to plant cell wall in hemibiotrophic fungi.</title>
        <authorList>
            <consortium name="DOE Joint Genome Institute"/>
            <person name="Baroncelli R."/>
            <person name="Diaz J.F."/>
            <person name="Benocci T."/>
            <person name="Peng M."/>
            <person name="Battaglia E."/>
            <person name="Haridas S."/>
            <person name="Andreopoulos W."/>
            <person name="Labutti K."/>
            <person name="Pangilinan J."/>
            <person name="Floch G.L."/>
            <person name="Makela M.R."/>
            <person name="Henrissat B."/>
            <person name="Grigoriev I.V."/>
            <person name="Crouch J.A."/>
            <person name="De Vries R.P."/>
            <person name="Sukno S.A."/>
            <person name="Thon M.R."/>
        </authorList>
    </citation>
    <scope>NUCLEOTIDE SEQUENCE</scope>
    <source>
        <strain evidence="2">MAFF235873</strain>
    </source>
</reference>
<protein>
    <submittedName>
        <fullName evidence="2">Uncharacterized protein</fullName>
    </submittedName>
</protein>
<dbReference type="EMBL" id="MU842893">
    <property type="protein sequence ID" value="KAK2027561.1"/>
    <property type="molecule type" value="Genomic_DNA"/>
</dbReference>
<accession>A0AAD9HG39</accession>
<feature type="compositionally biased region" description="Low complexity" evidence="1">
    <location>
        <begin position="9"/>
        <end position="19"/>
    </location>
</feature>
<proteinExistence type="predicted"/>
<gene>
    <name evidence="2" type="ORF">LX32DRAFT_436042</name>
</gene>
<feature type="region of interest" description="Disordered" evidence="1">
    <location>
        <begin position="1"/>
        <end position="76"/>
    </location>
</feature>
<keyword evidence="3" id="KW-1185">Reference proteome</keyword>
<organism evidence="2 3">
    <name type="scientific">Colletotrichum zoysiae</name>
    <dbReference type="NCBI Taxonomy" id="1216348"/>
    <lineage>
        <taxon>Eukaryota</taxon>
        <taxon>Fungi</taxon>
        <taxon>Dikarya</taxon>
        <taxon>Ascomycota</taxon>
        <taxon>Pezizomycotina</taxon>
        <taxon>Sordariomycetes</taxon>
        <taxon>Hypocreomycetidae</taxon>
        <taxon>Glomerellales</taxon>
        <taxon>Glomerellaceae</taxon>
        <taxon>Colletotrichum</taxon>
        <taxon>Colletotrichum graminicola species complex</taxon>
    </lineage>
</organism>
<dbReference type="Proteomes" id="UP001232148">
    <property type="component" value="Unassembled WGS sequence"/>
</dbReference>
<evidence type="ECO:0000313" key="3">
    <source>
        <dbReference type="Proteomes" id="UP001232148"/>
    </source>
</evidence>
<evidence type="ECO:0000256" key="1">
    <source>
        <dbReference type="SAM" id="MobiDB-lite"/>
    </source>
</evidence>
<evidence type="ECO:0000313" key="2">
    <source>
        <dbReference type="EMBL" id="KAK2027561.1"/>
    </source>
</evidence>
<dbReference type="AlphaFoldDB" id="A0AAD9HG39"/>
<sequence>MGAVLAYPSSSSSSSSCCSRDGLGRGVSRYPSLAAKPLRPRPPPRSPAVSSVPPKLPQELREPSASPSSRTEGRDMDAGAVEGVVSYGGGGASSPGSRHRSWCRCSCWSSSSASTGTVCRWTSCAIRPGTCAANAAPFFDGSIVATPPFLIRKKVSKMIKKNWFAASVGSRDADRGEMEPVEMPVRSPTNKAVNVRNEMFAKRFHQLMNVACFSPLSF</sequence>
<name>A0AAD9HG39_9PEZI</name>